<feature type="compositionally biased region" description="Polar residues" evidence="1">
    <location>
        <begin position="1"/>
        <end position="12"/>
    </location>
</feature>
<evidence type="ECO:0000256" key="1">
    <source>
        <dbReference type="SAM" id="MobiDB-lite"/>
    </source>
</evidence>
<dbReference type="EMBL" id="JAWNGG020000205">
    <property type="protein sequence ID" value="KAK9296717.1"/>
    <property type="molecule type" value="Genomic_DNA"/>
</dbReference>
<reference evidence="2 3" key="1">
    <citation type="submission" date="2024-05" db="EMBL/GenBank/DDBJ databases">
        <title>The nuclear and mitochondrial genome assemblies of Tetragonisca angustula (Apidae: Meliponini), a tiny yet remarkable pollinator in the Neotropics.</title>
        <authorList>
            <person name="Ferrari R."/>
            <person name="Ricardo P.C."/>
            <person name="Dias F.C."/>
            <person name="Araujo N.S."/>
            <person name="Soares D.O."/>
            <person name="Zhou Q.-S."/>
            <person name="Zhu C.-D."/>
            <person name="Coutinho L."/>
            <person name="Airas M.C."/>
            <person name="Batista T.M."/>
        </authorList>
    </citation>
    <scope>NUCLEOTIDE SEQUENCE [LARGE SCALE GENOMIC DNA]</scope>
    <source>
        <strain evidence="2">ASF017062</strain>
        <tissue evidence="2">Abdomen</tissue>
    </source>
</reference>
<comment type="caution">
    <text evidence="2">The sequence shown here is derived from an EMBL/GenBank/DDBJ whole genome shotgun (WGS) entry which is preliminary data.</text>
</comment>
<evidence type="ECO:0000313" key="3">
    <source>
        <dbReference type="Proteomes" id="UP001432146"/>
    </source>
</evidence>
<dbReference type="AlphaFoldDB" id="A0AAW0ZGU0"/>
<proteinExistence type="predicted"/>
<dbReference type="Proteomes" id="UP001432146">
    <property type="component" value="Unassembled WGS sequence"/>
</dbReference>
<organism evidence="2 3">
    <name type="scientific">Tetragonisca angustula</name>
    <dbReference type="NCBI Taxonomy" id="166442"/>
    <lineage>
        <taxon>Eukaryota</taxon>
        <taxon>Metazoa</taxon>
        <taxon>Ecdysozoa</taxon>
        <taxon>Arthropoda</taxon>
        <taxon>Hexapoda</taxon>
        <taxon>Insecta</taxon>
        <taxon>Pterygota</taxon>
        <taxon>Neoptera</taxon>
        <taxon>Endopterygota</taxon>
        <taxon>Hymenoptera</taxon>
        <taxon>Apocrita</taxon>
        <taxon>Aculeata</taxon>
        <taxon>Apoidea</taxon>
        <taxon>Anthophila</taxon>
        <taxon>Apidae</taxon>
        <taxon>Tetragonisca</taxon>
    </lineage>
</organism>
<protein>
    <submittedName>
        <fullName evidence="2">Uncharacterized protein</fullName>
    </submittedName>
</protein>
<feature type="compositionally biased region" description="Basic and acidic residues" evidence="1">
    <location>
        <begin position="26"/>
        <end position="39"/>
    </location>
</feature>
<accession>A0AAW0ZGU0</accession>
<sequence length="143" mass="15901">MSASEGENSDTSEWLPFPTPKYNKNLKRDRQSSSEEAMNKPRKKATGIAEQEPEDPDSLEEYLADPNIETPPPSKSARKLASAIELARGMREMTTADTVTLIINKAKTSEKTAARNLKGNFKRYIREIAGMQKAAATELTKKN</sequence>
<feature type="compositionally biased region" description="Acidic residues" evidence="1">
    <location>
        <begin position="51"/>
        <end position="63"/>
    </location>
</feature>
<keyword evidence="3" id="KW-1185">Reference proteome</keyword>
<feature type="region of interest" description="Disordered" evidence="1">
    <location>
        <begin position="1"/>
        <end position="77"/>
    </location>
</feature>
<evidence type="ECO:0000313" key="2">
    <source>
        <dbReference type="EMBL" id="KAK9296717.1"/>
    </source>
</evidence>
<name>A0AAW0ZGU0_9HYME</name>
<gene>
    <name evidence="2" type="ORF">QLX08_009331</name>
</gene>